<evidence type="ECO:0000256" key="2">
    <source>
        <dbReference type="PROSITE-ProRule" id="PRU00023"/>
    </source>
</evidence>
<feature type="domain" description="Azaphilone pigments biosynthesis cluster protein L N-terminal" evidence="4">
    <location>
        <begin position="2"/>
        <end position="165"/>
    </location>
</feature>
<dbReference type="InterPro" id="IPR056884">
    <property type="entry name" value="NPHP3-like_N"/>
</dbReference>
<name>A0A8J2JEE6_FUSEQ</name>
<dbReference type="InterPro" id="IPR002110">
    <property type="entry name" value="Ankyrin_rpt"/>
</dbReference>
<dbReference type="Pfam" id="PF17111">
    <property type="entry name" value="PigL_N"/>
    <property type="match status" value="1"/>
</dbReference>
<evidence type="ECO:0008006" key="8">
    <source>
        <dbReference type="Google" id="ProtNLM"/>
    </source>
</evidence>
<keyword evidence="2" id="KW-0040">ANK repeat</keyword>
<dbReference type="PROSITE" id="PS50088">
    <property type="entry name" value="ANK_REPEAT"/>
    <property type="match status" value="2"/>
</dbReference>
<feature type="repeat" description="ANK" evidence="2">
    <location>
        <begin position="1344"/>
        <end position="1376"/>
    </location>
</feature>
<dbReference type="PANTHER" id="PTHR10039:SF15">
    <property type="entry name" value="NACHT DOMAIN-CONTAINING PROTEIN"/>
    <property type="match status" value="1"/>
</dbReference>
<organism evidence="6 7">
    <name type="scientific">Fusarium equiseti</name>
    <name type="common">Fusarium scirpi</name>
    <dbReference type="NCBI Taxonomy" id="61235"/>
    <lineage>
        <taxon>Eukaryota</taxon>
        <taxon>Fungi</taxon>
        <taxon>Dikarya</taxon>
        <taxon>Ascomycota</taxon>
        <taxon>Pezizomycotina</taxon>
        <taxon>Sordariomycetes</taxon>
        <taxon>Hypocreomycetidae</taxon>
        <taxon>Hypocreales</taxon>
        <taxon>Nectriaceae</taxon>
        <taxon>Fusarium</taxon>
        <taxon>Fusarium incarnatum-equiseti species complex</taxon>
    </lineage>
</organism>
<gene>
    <name evidence="6" type="ORF">FEQUK3_LOCUS12084</name>
</gene>
<evidence type="ECO:0000256" key="1">
    <source>
        <dbReference type="ARBA" id="ARBA00022737"/>
    </source>
</evidence>
<feature type="repeat" description="ANK" evidence="2">
    <location>
        <begin position="1311"/>
        <end position="1343"/>
    </location>
</feature>
<protein>
    <recommendedName>
        <fullName evidence="8">NACHT domain-containing protein</fullName>
    </recommendedName>
</protein>
<dbReference type="PANTHER" id="PTHR10039">
    <property type="entry name" value="AMELOGENIN"/>
    <property type="match status" value="1"/>
</dbReference>
<dbReference type="SMART" id="SM00248">
    <property type="entry name" value="ANK"/>
    <property type="match status" value="9"/>
</dbReference>
<evidence type="ECO:0000259" key="5">
    <source>
        <dbReference type="Pfam" id="PF24883"/>
    </source>
</evidence>
<accession>A0A8J2JEE6</accession>
<keyword evidence="1" id="KW-0677">Repeat</keyword>
<proteinExistence type="predicted"/>
<dbReference type="EMBL" id="CAJSTJ010000206">
    <property type="protein sequence ID" value="CAG7566368.1"/>
    <property type="molecule type" value="Genomic_DNA"/>
</dbReference>
<evidence type="ECO:0000313" key="7">
    <source>
        <dbReference type="Proteomes" id="UP000693738"/>
    </source>
</evidence>
<comment type="caution">
    <text evidence="6">The sequence shown here is derived from an EMBL/GenBank/DDBJ whole genome shotgun (WGS) entry which is preliminary data.</text>
</comment>
<feature type="domain" description="Nephrocystin 3-like N-terminal" evidence="5">
    <location>
        <begin position="218"/>
        <end position="384"/>
    </location>
</feature>
<evidence type="ECO:0000256" key="3">
    <source>
        <dbReference type="SAM" id="Coils"/>
    </source>
</evidence>
<evidence type="ECO:0000313" key="6">
    <source>
        <dbReference type="EMBL" id="CAG7566368.1"/>
    </source>
</evidence>
<sequence>MADPLSISASIAGLVALADLTFRSGTKYAKGYKGAQREVENLMREVRDLSVVLHNLELVAFDLEEAAPPDYNAHQEKSSLQLHHLHDCRQLLRRMENGLSLTDSSLKSRSGLERVQARLKWPFTATDCKEMIMEIQRYKQIIDTALIVDSLVKLNVCLSQQTEIKNKLDGVQQTIEKIMDIQVKIALDGNRDRILKDFGKINPTQEYETNRKLRHGLTGLWLTQGVEFNDWYSTPRARLWCSGIPGGGKSVLAAAIIEECLQRNGKDPDKAVAYFFCTYRQPLSQDPRSILSSLCMQLALQNEDAFEILQDAHRELYDGYMNTQPAPESLLEVLQRISSCFARVYLVVDGLDECGDHTEENTVTLAQVAATQKGDAINMALLSRNEVVIRHITENKFKHVEIEARTEDVQLYVASELSQRIITRKLRLKDPTLKDLIMARLVEGAKGMFRWVACQIDHMCELPTDKARRQALTKLPATLFATYDRILIRVEEYDDEVKQLVRKTLLLLFDARPMSSRELCESISLHEDADSLEEDIVSEEDVLRWCSSLVRTKDTLIQGRITRAIEYAHFTVREYLDALDAKPVGPQYQQLKRYAIPADKRYVFRIYVYLRFLTMEDLDRKLQAHSLAQAIYSIVVERKTYEAYRTGVRAWGFRTEKGMAIGGQNYQLAQKLLLRKTPLFCIWAVTFMVQLRSEQIENCGEHPNFSELAQLAVSTVLRSDFTTLHMAAAFYVPEICQKLLQNGSSPDVCSTFGSPLHCAVAGWAIFRDRWVPSIPLASWTQQLRTIELLLPAQITFQSHMNTPFFSDTLLSFTLSSQYPGLVIKIATLLINAHADIRDCDVQRFEDFYHCHYVAINLHTASDLPKDLRRFVEVLGDKHEPDTPCFILRQKTVNILDKVWNAPSERSGRSLPEDATTEEIQGHMVSLINLNDRQGLEAFLATGDPGIIKSPGLDPKNPSYTALHLAVIKRSTNLIEPLLAFGLDPQAKALNDETPIHLCDEPQSWQAVEALLPYATSSTDIDSWGETIWHRAAEKNAVSVLNVLLSRGETEAALKMISYGGKTPICIAASQRATSPEPFSILMEYCETNKYFESQEFSRYFATSDTLLTILHDPEGQHAVETFQKHETFAKTPDGLRMLARCFQKAAEQDDLFACDKLISLGCPTEFDVGETYNLTPFAMAIWNNQEKMVDWFCTKRTPVSTVFGHPTDNYDCTALELILDRPQLNHHLPLLIDRYLQEGGDFSHMHYSLLLNPIFCLNGYGLRIILEALQGKDIRFEERKIEIRETASGKLFKYTARVSTLGAIVNQRCFAGRTPLHYAVMVNDPGAIKILLDHGAEIDALDDELHTPLLRAVRGGFDEVVKLLIDCGAQLDTTPEPSGDLILLACRKHHWKSATILLDAGELTTHTTGSGRNLLNLMTSTHSPGGTPDIALFHRFLDNGVDLYKGDNHGVSAFHNLFLENCPVYLRVVLDRYPKLDLDKLEGWSPKYFRNCTKTLVVTTRNFRYVKRILNKRETLQICGLTDSGNHSLLCRAACWNSVEAIGNIISLGVDNLEHRCVDHGTPLEAAISHRHIEAVKYLVRGGAVVPSELSKAKNPVISMTNADFIGRHTERKRLLDIVANDDAQLKSWSGVWIAQVVVPFHLKKRDNESTLKYAQKRCSILGKEEMYMPVHRLAKLHRYKFETTTNYTCQASEGTV</sequence>
<dbReference type="Proteomes" id="UP000693738">
    <property type="component" value="Unassembled WGS sequence"/>
</dbReference>
<dbReference type="PROSITE" id="PS50297">
    <property type="entry name" value="ANK_REP_REGION"/>
    <property type="match status" value="2"/>
</dbReference>
<evidence type="ECO:0000259" key="4">
    <source>
        <dbReference type="Pfam" id="PF17111"/>
    </source>
</evidence>
<dbReference type="Pfam" id="PF24883">
    <property type="entry name" value="NPHP3_N"/>
    <property type="match status" value="1"/>
</dbReference>
<keyword evidence="3" id="KW-0175">Coiled coil</keyword>
<dbReference type="Pfam" id="PF12796">
    <property type="entry name" value="Ank_2"/>
    <property type="match status" value="2"/>
</dbReference>
<feature type="coiled-coil region" evidence="3">
    <location>
        <begin position="32"/>
        <end position="59"/>
    </location>
</feature>
<dbReference type="InterPro" id="IPR031348">
    <property type="entry name" value="PigL_N"/>
</dbReference>
<reference evidence="6" key="1">
    <citation type="submission" date="2021-05" db="EMBL/GenBank/DDBJ databases">
        <authorList>
            <person name="Khan N."/>
        </authorList>
    </citation>
    <scope>NUCLEOTIDE SEQUENCE</scope>
</reference>